<proteinExistence type="predicted"/>
<gene>
    <name evidence="3" type="ORF">M878_16175</name>
</gene>
<dbReference type="PANTHER" id="PTHR44103">
    <property type="entry name" value="PROPROTEIN CONVERTASE P"/>
    <property type="match status" value="1"/>
</dbReference>
<dbReference type="InterPro" id="IPR025965">
    <property type="entry name" value="FlgD/Vpr_Ig-like"/>
</dbReference>
<dbReference type="InterPro" id="IPR028994">
    <property type="entry name" value="Integrin_alpha_N"/>
</dbReference>
<name>V6KHQ8_STRRC</name>
<dbReference type="Gene3D" id="2.60.40.4070">
    <property type="match status" value="1"/>
</dbReference>
<organism evidence="3 4">
    <name type="scientific">Streptomyces roseochromogenus subsp. oscitans DS 12.976</name>
    <dbReference type="NCBI Taxonomy" id="1352936"/>
    <lineage>
        <taxon>Bacteria</taxon>
        <taxon>Bacillati</taxon>
        <taxon>Actinomycetota</taxon>
        <taxon>Actinomycetes</taxon>
        <taxon>Kitasatosporales</taxon>
        <taxon>Streptomycetaceae</taxon>
        <taxon>Streptomyces</taxon>
    </lineage>
</organism>
<evidence type="ECO:0000313" key="3">
    <source>
        <dbReference type="EMBL" id="EST31680.1"/>
    </source>
</evidence>
<comment type="caution">
    <text evidence="3">The sequence shown here is derived from an EMBL/GenBank/DDBJ whole genome shotgun (WGS) entry which is preliminary data.</text>
</comment>
<dbReference type="Proteomes" id="UP000017984">
    <property type="component" value="Chromosome"/>
</dbReference>
<reference evidence="3 4" key="1">
    <citation type="journal article" date="2014" name="Genome Announc.">
        <title>Draft Genome Sequence of Streptomyces roseochromogenes subsp. oscitans DS 12.976, Producer of the Aminocoumarin Antibiotic Clorobiocin.</title>
        <authorList>
            <person name="Ruckert C."/>
            <person name="Kalinowski J."/>
            <person name="Heide L."/>
            <person name="Apel A.K."/>
        </authorList>
    </citation>
    <scope>NUCLEOTIDE SEQUENCE [LARGE SCALE GENOMIC DNA]</scope>
    <source>
        <strain evidence="3 4">DS 12.976</strain>
    </source>
</reference>
<keyword evidence="4" id="KW-1185">Reference proteome</keyword>
<dbReference type="PATRIC" id="fig|1352936.5.peg.3404"/>
<keyword evidence="1" id="KW-0732">Signal</keyword>
<protein>
    <recommendedName>
        <fullName evidence="2">FlgD/Vpr Ig-like domain-containing protein</fullName>
    </recommendedName>
</protein>
<evidence type="ECO:0000256" key="1">
    <source>
        <dbReference type="SAM" id="SignalP"/>
    </source>
</evidence>
<dbReference type="Gene3D" id="2.130.10.130">
    <property type="entry name" value="Integrin alpha, N-terminal"/>
    <property type="match status" value="1"/>
</dbReference>
<dbReference type="EMBL" id="AWQX01000140">
    <property type="protein sequence ID" value="EST31680.1"/>
    <property type="molecule type" value="Genomic_DNA"/>
</dbReference>
<dbReference type="HOGENOM" id="CLU_286496_0_0_11"/>
<dbReference type="Pfam" id="PF13860">
    <property type="entry name" value="FlgD_ig"/>
    <property type="match status" value="1"/>
</dbReference>
<evidence type="ECO:0000313" key="4">
    <source>
        <dbReference type="Proteomes" id="UP000017984"/>
    </source>
</evidence>
<dbReference type="PANTHER" id="PTHR44103:SF1">
    <property type="entry name" value="PROPROTEIN CONVERTASE P"/>
    <property type="match status" value="1"/>
</dbReference>
<feature type="chain" id="PRO_5038718520" description="FlgD/Vpr Ig-like domain-containing protein" evidence="1">
    <location>
        <begin position="18"/>
        <end position="972"/>
    </location>
</feature>
<dbReference type="SUPFAM" id="SSF69318">
    <property type="entry name" value="Integrin alpha N-terminal domain"/>
    <property type="match status" value="1"/>
</dbReference>
<dbReference type="AlphaFoldDB" id="V6KHQ8"/>
<accession>V6KHQ8</accession>
<feature type="signal peptide" evidence="1">
    <location>
        <begin position="1"/>
        <end position="17"/>
    </location>
</feature>
<dbReference type="STRING" id="1352936.M878_16175"/>
<feature type="domain" description="FlgD/Vpr Ig-like" evidence="2">
    <location>
        <begin position="633"/>
        <end position="701"/>
    </location>
</feature>
<sequence length="972" mass="100402">MVAASAAFSLVPGIGFAAGPAQADTSGEVVLPADAAYVPPEDTVEAAGDTGYLHTQQGTSGTQWTDDASGQSYTVTPAVGFPHDGLGAVLGPGSPVVHIEDLATRATTSIQPPAGQVWTHAYTGSSILTHAQQSGPQVLHLVRSANGQVTDTPIPCPPEVTGFAGVLTQDDAGAVLYLRTASGELPFLVDYAAATVHEIFAGTDTTSVKIGLSAGQVYAYPNSWPTYVDTVPRDDPGATPTRTPLPAAVANNDAGVADIAVTGGWILVNHHVTTTYTAPGDALQAVPIGGGATQKLFPWAQPDLVTAPDGSVLVTAGTSSEDWAVRRITAASGQVPTSSVVQRVPPLPAPVRNLSLGAGTLANDDWVSNSALPDPVYERDISSSLQAGPRTTVTQHGTGVITRGNGQVAYQTSDGIVSPVAGGSSQHLYATGAAVAASGRYILQQDSGYFFVQDFEAPSALPYQSTTEAASLWGRKVWEEDPGHHGDVRSYDLVSKRYTADLPVDPACGNLSAVQAVGRWLYWSCAHVDGVTDKAGVWDLSAGKNIPVPYGQAQLGDGYLVLRDAASGALMLTDFHNGTGTAPVTTEFAGATAGVWTVDRFGGAAAYVDSQQRVHLVPVSVPRSPIAAIDPRTSGRRVTVQLSRPAASATVTFTDPFGHVLRTQTAEVAGASVDVTWNGRTDGGTALPNGTYTWKVKATAADDTSAVTTGTLRLTGAADAYRDYSASGLGSLTTLTSTGWLTAHFSSRADGTFAGTSGSSGWPSGITAVPFGDINGDGCNELLVRMPGGELRAYRAGCGHWPSPNTSYASLGTGFNQYKWLSSPGDLNGDGTPDLVAWSASTGDLYVIPVTQRGTLGARQLVRSGLTYAKLISVGDVTGDAIGDLLAYDHSGSLWLMAGDGHGNFQSRKLIFSNWGTGYNAVIGAGDITGDGKPDLVERDSSGTMWVNPGLGNGSFGGRIKAATGWNYTGMS</sequence>
<evidence type="ECO:0000259" key="2">
    <source>
        <dbReference type="Pfam" id="PF13860"/>
    </source>
</evidence>